<organism evidence="1 2">
    <name type="scientific">Panacagrimonas perspica</name>
    <dbReference type="NCBI Taxonomy" id="381431"/>
    <lineage>
        <taxon>Bacteria</taxon>
        <taxon>Pseudomonadati</taxon>
        <taxon>Pseudomonadota</taxon>
        <taxon>Gammaproteobacteria</taxon>
        <taxon>Nevskiales</taxon>
        <taxon>Nevskiaceae</taxon>
        <taxon>Panacagrimonas</taxon>
    </lineage>
</organism>
<dbReference type="InterPro" id="IPR027417">
    <property type="entry name" value="P-loop_NTPase"/>
</dbReference>
<accession>A0A4V6Q4D0</accession>
<name>A0A4V6Q4D0_9GAMM</name>
<dbReference type="Gene3D" id="3.40.50.300">
    <property type="entry name" value="P-loop containing nucleotide triphosphate hydrolases"/>
    <property type="match status" value="1"/>
</dbReference>
<dbReference type="AlphaFoldDB" id="A0A4V6Q4D0"/>
<comment type="caution">
    <text evidence="1">The sequence shown here is derived from an EMBL/GenBank/DDBJ whole genome shotgun (WGS) entry which is preliminary data.</text>
</comment>
<dbReference type="PANTHER" id="PTHR10285">
    <property type="entry name" value="URIDINE KINASE"/>
    <property type="match status" value="1"/>
</dbReference>
<dbReference type="GO" id="GO:0016301">
    <property type="term" value="F:kinase activity"/>
    <property type="evidence" value="ECO:0007669"/>
    <property type="project" value="UniProtKB-KW"/>
</dbReference>
<reference evidence="1 2" key="1">
    <citation type="submission" date="2019-03" db="EMBL/GenBank/DDBJ databases">
        <title>Genomic Encyclopedia of Type Strains, Phase IV (KMG-IV): sequencing the most valuable type-strain genomes for metagenomic binning, comparative biology and taxonomic classification.</title>
        <authorList>
            <person name="Goeker M."/>
        </authorList>
    </citation>
    <scope>NUCLEOTIDE SEQUENCE [LARGE SCALE GENOMIC DNA]</scope>
    <source>
        <strain evidence="1 2">DSM 26377</strain>
    </source>
</reference>
<sequence length="279" mass="31408">MLDPLTQERYRDLATWMAGRKRDTRRPTFGINGAQGSGKSTAAAFLKDELANTHGLRTVVVSLDDFYLPRAARRSLAATLHPLFATRGVPGTHDVELGIGVLEKLAALPPRERLALPCFSKAEDDRMPRVDWPLVEGPVDVILFEGWCVGTPPQTDSEVDVAINDLEAGEDADGRWRRIVNDRLRTSYADWFARLDAQIFIAVPDFACVAGWRWQQEQDTARAAGASAGHLQSRGQLDRFIQHYERLTRHALRTMPKQADVVLTLREDHSVGEIRFRRR</sequence>
<dbReference type="RefSeq" id="WP_210772494.1">
    <property type="nucleotide sequence ID" value="NZ_MWIN01000014.1"/>
</dbReference>
<dbReference type="EMBL" id="SOBT01000008">
    <property type="protein sequence ID" value="TDU31296.1"/>
    <property type="molecule type" value="Genomic_DNA"/>
</dbReference>
<keyword evidence="2" id="KW-1185">Reference proteome</keyword>
<dbReference type="Proteomes" id="UP000295341">
    <property type="component" value="Unassembled WGS sequence"/>
</dbReference>
<protein>
    <submittedName>
        <fullName evidence="1">D-glycerate 3-kinase</fullName>
    </submittedName>
</protein>
<evidence type="ECO:0000313" key="1">
    <source>
        <dbReference type="EMBL" id="TDU31296.1"/>
    </source>
</evidence>
<keyword evidence="1" id="KW-0808">Transferase</keyword>
<dbReference type="SUPFAM" id="SSF52540">
    <property type="entry name" value="P-loop containing nucleoside triphosphate hydrolases"/>
    <property type="match status" value="1"/>
</dbReference>
<keyword evidence="1" id="KW-0418">Kinase</keyword>
<proteinExistence type="predicted"/>
<evidence type="ECO:0000313" key="2">
    <source>
        <dbReference type="Proteomes" id="UP000295341"/>
    </source>
</evidence>
<gene>
    <name evidence="1" type="ORF">DFR24_0660</name>
</gene>